<proteinExistence type="predicted"/>
<gene>
    <name evidence="1" type="ORF">BN000_02996</name>
</gene>
<accession>A0A0U1NYE1</accession>
<organism evidence="1 2">
    <name type="scientific">Neobacillus massiliamazoniensis</name>
    <dbReference type="NCBI Taxonomy" id="1499688"/>
    <lineage>
        <taxon>Bacteria</taxon>
        <taxon>Bacillati</taxon>
        <taxon>Bacillota</taxon>
        <taxon>Bacilli</taxon>
        <taxon>Bacillales</taxon>
        <taxon>Bacillaceae</taxon>
        <taxon>Neobacillus</taxon>
    </lineage>
</organism>
<protein>
    <submittedName>
        <fullName evidence="1">Uncharacterized protein</fullName>
    </submittedName>
</protein>
<reference evidence="2" key="1">
    <citation type="submission" date="2015-05" db="EMBL/GenBank/DDBJ databases">
        <authorList>
            <person name="Urmite Genomes"/>
        </authorList>
    </citation>
    <scope>NUCLEOTIDE SEQUENCE [LARGE SCALE GENOMIC DNA]</scope>
    <source>
        <strain evidence="2">LF1</strain>
    </source>
</reference>
<dbReference type="AlphaFoldDB" id="A0A0U1NYE1"/>
<sequence>MNEEQNLILVKDKDKTTEIESCKYENSKWQIKYLSDGKIYSYNYLNVTWLKSPNLIDHETTIIYENNQPITCIT</sequence>
<evidence type="ECO:0000313" key="1">
    <source>
        <dbReference type="EMBL" id="CRK83041.1"/>
    </source>
</evidence>
<dbReference type="Proteomes" id="UP000199087">
    <property type="component" value="Unassembled WGS sequence"/>
</dbReference>
<keyword evidence="2" id="KW-1185">Reference proteome</keyword>
<name>A0A0U1NYE1_9BACI</name>
<evidence type="ECO:0000313" key="2">
    <source>
        <dbReference type="Proteomes" id="UP000199087"/>
    </source>
</evidence>
<dbReference type="EMBL" id="CVRB01000003">
    <property type="protein sequence ID" value="CRK83041.1"/>
    <property type="molecule type" value="Genomic_DNA"/>
</dbReference>